<keyword evidence="1" id="KW-0812">Transmembrane</keyword>
<dbReference type="EMBL" id="JABRWO010000002">
    <property type="protein sequence ID" value="MBA2113669.1"/>
    <property type="molecule type" value="Genomic_DNA"/>
</dbReference>
<protein>
    <submittedName>
        <fullName evidence="2">Uncharacterized protein</fullName>
    </submittedName>
</protein>
<keyword evidence="1" id="KW-0472">Membrane</keyword>
<evidence type="ECO:0000313" key="3">
    <source>
        <dbReference type="Proteomes" id="UP000551616"/>
    </source>
</evidence>
<organism evidence="2 3">
    <name type="scientific">Bremerella alba</name>
    <dbReference type="NCBI Taxonomy" id="980252"/>
    <lineage>
        <taxon>Bacteria</taxon>
        <taxon>Pseudomonadati</taxon>
        <taxon>Planctomycetota</taxon>
        <taxon>Planctomycetia</taxon>
        <taxon>Pirellulales</taxon>
        <taxon>Pirellulaceae</taxon>
        <taxon>Bremerella</taxon>
    </lineage>
</organism>
<proteinExistence type="predicted"/>
<accession>A0A7V8V2E5</accession>
<dbReference type="Proteomes" id="UP000551616">
    <property type="component" value="Unassembled WGS sequence"/>
</dbReference>
<sequence length="30" mass="3223">MKWDFAVVAVIIDVLQLVVGIASLIVAIIL</sequence>
<name>A0A7V8V2E5_9BACT</name>
<evidence type="ECO:0000313" key="2">
    <source>
        <dbReference type="EMBL" id="MBA2113669.1"/>
    </source>
</evidence>
<gene>
    <name evidence="2" type="ORF">HOV93_08190</name>
</gene>
<dbReference type="AlphaFoldDB" id="A0A7V8V2E5"/>
<feature type="transmembrane region" description="Helical" evidence="1">
    <location>
        <begin position="6"/>
        <end position="29"/>
    </location>
</feature>
<reference evidence="2 3" key="1">
    <citation type="submission" date="2020-05" db="EMBL/GenBank/DDBJ databases">
        <title>Bremerella alba sp. nov., a novel planctomycete isolated from the surface of the macroalga Fucus spiralis.</title>
        <authorList>
            <person name="Godinho O."/>
            <person name="Botelho R."/>
            <person name="Albuquerque L."/>
            <person name="Wiegand S."/>
            <person name="Da Costa M.S."/>
            <person name="Lobo-Da-Cunha A."/>
            <person name="Jogler C."/>
            <person name="Lage O.M."/>
        </authorList>
    </citation>
    <scope>NUCLEOTIDE SEQUENCE [LARGE SCALE GENOMIC DNA]</scope>
    <source>
        <strain evidence="2 3">FF15</strain>
    </source>
</reference>
<keyword evidence="1" id="KW-1133">Transmembrane helix</keyword>
<comment type="caution">
    <text evidence="2">The sequence shown here is derived from an EMBL/GenBank/DDBJ whole genome shotgun (WGS) entry which is preliminary data.</text>
</comment>
<evidence type="ECO:0000256" key="1">
    <source>
        <dbReference type="SAM" id="Phobius"/>
    </source>
</evidence>
<keyword evidence="3" id="KW-1185">Reference proteome</keyword>